<comment type="subcellular location">
    <subcellularLocation>
        <location evidence="2">Secreted</location>
    </subcellularLocation>
</comment>
<dbReference type="GO" id="GO:0046872">
    <property type="term" value="F:metal ion binding"/>
    <property type="evidence" value="ECO:0007669"/>
    <property type="project" value="UniProtKB-KW"/>
</dbReference>
<dbReference type="Gene3D" id="2.70.50.70">
    <property type="match status" value="1"/>
</dbReference>
<keyword evidence="17" id="KW-0378">Hydrolase</keyword>
<dbReference type="Proteomes" id="UP001285441">
    <property type="component" value="Unassembled WGS sequence"/>
</dbReference>
<dbReference type="InterPro" id="IPR005103">
    <property type="entry name" value="AA9_LPMO"/>
</dbReference>
<keyword evidence="7" id="KW-0560">Oxidoreductase</keyword>
<keyword evidence="5" id="KW-0732">Signal</keyword>
<evidence type="ECO:0000256" key="5">
    <source>
        <dbReference type="ARBA" id="ARBA00022729"/>
    </source>
</evidence>
<keyword evidence="11" id="KW-0119">Carbohydrate metabolism</keyword>
<protein>
    <recommendedName>
        <fullName evidence="15">lytic cellulose monooxygenase (C4-dehydrogenating)</fullName>
        <ecNumber evidence="15">1.14.99.56</ecNumber>
    </recommendedName>
</protein>
<evidence type="ECO:0000313" key="17">
    <source>
        <dbReference type="EMBL" id="KAK3366562.1"/>
    </source>
</evidence>
<keyword evidence="12" id="KW-0624">Polysaccharide degradation</keyword>
<feature type="domain" description="Auxiliary Activity family 9 catalytic" evidence="16">
    <location>
        <begin position="64"/>
        <end position="143"/>
    </location>
</feature>
<gene>
    <name evidence="17" type="ORF">B0H63DRAFT_456242</name>
</gene>
<evidence type="ECO:0000256" key="1">
    <source>
        <dbReference type="ARBA" id="ARBA00001973"/>
    </source>
</evidence>
<dbReference type="GO" id="GO:0016787">
    <property type="term" value="F:hydrolase activity"/>
    <property type="evidence" value="ECO:0007669"/>
    <property type="project" value="UniProtKB-KW"/>
</dbReference>
<dbReference type="GO" id="GO:0005576">
    <property type="term" value="C:extracellular region"/>
    <property type="evidence" value="ECO:0007669"/>
    <property type="project" value="UniProtKB-SubCell"/>
</dbReference>
<evidence type="ECO:0000256" key="12">
    <source>
        <dbReference type="ARBA" id="ARBA00023326"/>
    </source>
</evidence>
<keyword evidence="4" id="KW-0479">Metal-binding</keyword>
<evidence type="ECO:0000256" key="8">
    <source>
        <dbReference type="ARBA" id="ARBA00023008"/>
    </source>
</evidence>
<evidence type="ECO:0000259" key="16">
    <source>
        <dbReference type="Pfam" id="PF03443"/>
    </source>
</evidence>
<evidence type="ECO:0000256" key="6">
    <source>
        <dbReference type="ARBA" id="ARBA00023001"/>
    </source>
</evidence>
<comment type="caution">
    <text evidence="17">The sequence shown here is derived from an EMBL/GenBank/DDBJ whole genome shotgun (WGS) entry which is preliminary data.</text>
</comment>
<evidence type="ECO:0000313" key="18">
    <source>
        <dbReference type="Proteomes" id="UP001285441"/>
    </source>
</evidence>
<name>A0AAE0JYV5_9PEZI</name>
<comment type="cofactor">
    <cofactor evidence="1">
        <name>Cu(2+)</name>
        <dbReference type="ChEBI" id="CHEBI:29036"/>
    </cofactor>
</comment>
<dbReference type="EC" id="1.14.99.56" evidence="15"/>
<evidence type="ECO:0000256" key="9">
    <source>
        <dbReference type="ARBA" id="ARBA00023033"/>
    </source>
</evidence>
<keyword evidence="8" id="KW-0186">Copper</keyword>
<keyword evidence="6" id="KW-0136">Cellulose degradation</keyword>
<comment type="similarity">
    <text evidence="13">Belongs to the polysaccharide monooxygenase AA9 family.</text>
</comment>
<evidence type="ECO:0000256" key="2">
    <source>
        <dbReference type="ARBA" id="ARBA00004613"/>
    </source>
</evidence>
<sequence>MPVVVRDGPNASVAIPELLFALHEGQCNAPGLSASLYSSAYGHSSYTTLWLAGRGVKTYTTSPFSQRQQGFEDGEWAVTILIRNLGRAKFILPKSLPAGLYLVRQEIIALHQADYLSNDPANPRGAEFYVTCVQFNITGSGTKMLD</sequence>
<dbReference type="GO" id="GO:0004497">
    <property type="term" value="F:monooxygenase activity"/>
    <property type="evidence" value="ECO:0007669"/>
    <property type="project" value="UniProtKB-KW"/>
</dbReference>
<dbReference type="PANTHER" id="PTHR33353">
    <property type="entry name" value="PUTATIVE (AFU_ORTHOLOGUE AFUA_1G12560)-RELATED"/>
    <property type="match status" value="1"/>
</dbReference>
<comment type="catalytic activity">
    <reaction evidence="14">
        <text>[(1-&gt;4)-beta-D-glucosyl]n+m + reduced acceptor + O2 = 4-dehydro-beta-D-glucosyl-[(1-&gt;4)-beta-D-glucosyl]n-1 + [(1-&gt;4)-beta-D-glucosyl]m + acceptor + H2O.</text>
        <dbReference type="EC" id="1.14.99.56"/>
    </reaction>
</comment>
<evidence type="ECO:0000256" key="13">
    <source>
        <dbReference type="ARBA" id="ARBA00044502"/>
    </source>
</evidence>
<proteinExistence type="inferred from homology"/>
<dbReference type="InterPro" id="IPR049892">
    <property type="entry name" value="AA9"/>
</dbReference>
<reference evidence="17" key="2">
    <citation type="submission" date="2023-06" db="EMBL/GenBank/DDBJ databases">
        <authorList>
            <consortium name="Lawrence Berkeley National Laboratory"/>
            <person name="Haridas S."/>
            <person name="Hensen N."/>
            <person name="Bonometti L."/>
            <person name="Westerberg I."/>
            <person name="Brannstrom I.O."/>
            <person name="Guillou S."/>
            <person name="Cros-Aarteil S."/>
            <person name="Calhoun S."/>
            <person name="Kuo A."/>
            <person name="Mondo S."/>
            <person name="Pangilinan J."/>
            <person name="Riley R."/>
            <person name="LaButti K."/>
            <person name="Andreopoulos B."/>
            <person name="Lipzen A."/>
            <person name="Chen C."/>
            <person name="Yanf M."/>
            <person name="Daum C."/>
            <person name="Ng V."/>
            <person name="Clum A."/>
            <person name="Steindorff A."/>
            <person name="Ohm R."/>
            <person name="Martin F."/>
            <person name="Silar P."/>
            <person name="Natvig D."/>
            <person name="Lalanne C."/>
            <person name="Gautier V."/>
            <person name="Ament-velasquez S.L."/>
            <person name="Kruys A."/>
            <person name="Hutchinson M.I."/>
            <person name="Powell A.J."/>
            <person name="Barry K."/>
            <person name="Miller A.N."/>
            <person name="Grigoriev I.V."/>
            <person name="Debuchy R."/>
            <person name="Gladieux P."/>
            <person name="Thoren M.H."/>
            <person name="Johannesson H."/>
        </authorList>
    </citation>
    <scope>NUCLEOTIDE SEQUENCE</scope>
    <source>
        <strain evidence="17">CBS 232.78</strain>
    </source>
</reference>
<evidence type="ECO:0000256" key="7">
    <source>
        <dbReference type="ARBA" id="ARBA00023002"/>
    </source>
</evidence>
<keyword evidence="10" id="KW-1015">Disulfide bond</keyword>
<evidence type="ECO:0000256" key="15">
    <source>
        <dbReference type="ARBA" id="ARBA00047174"/>
    </source>
</evidence>
<evidence type="ECO:0000256" key="11">
    <source>
        <dbReference type="ARBA" id="ARBA00023277"/>
    </source>
</evidence>
<reference evidence="17" key="1">
    <citation type="journal article" date="2023" name="Mol. Phylogenet. Evol.">
        <title>Genome-scale phylogeny and comparative genomics of the fungal order Sordariales.</title>
        <authorList>
            <person name="Hensen N."/>
            <person name="Bonometti L."/>
            <person name="Westerberg I."/>
            <person name="Brannstrom I.O."/>
            <person name="Guillou S."/>
            <person name="Cros-Aarteil S."/>
            <person name="Calhoun S."/>
            <person name="Haridas S."/>
            <person name="Kuo A."/>
            <person name="Mondo S."/>
            <person name="Pangilinan J."/>
            <person name="Riley R."/>
            <person name="LaButti K."/>
            <person name="Andreopoulos B."/>
            <person name="Lipzen A."/>
            <person name="Chen C."/>
            <person name="Yan M."/>
            <person name="Daum C."/>
            <person name="Ng V."/>
            <person name="Clum A."/>
            <person name="Steindorff A."/>
            <person name="Ohm R.A."/>
            <person name="Martin F."/>
            <person name="Silar P."/>
            <person name="Natvig D.O."/>
            <person name="Lalanne C."/>
            <person name="Gautier V."/>
            <person name="Ament-Velasquez S.L."/>
            <person name="Kruys A."/>
            <person name="Hutchinson M.I."/>
            <person name="Powell A.J."/>
            <person name="Barry K."/>
            <person name="Miller A.N."/>
            <person name="Grigoriev I.V."/>
            <person name="Debuchy R."/>
            <person name="Gladieux P."/>
            <person name="Hiltunen Thoren M."/>
            <person name="Johannesson H."/>
        </authorList>
    </citation>
    <scope>NUCLEOTIDE SEQUENCE</scope>
    <source>
        <strain evidence="17">CBS 232.78</strain>
    </source>
</reference>
<keyword evidence="18" id="KW-1185">Reference proteome</keyword>
<dbReference type="PANTHER" id="PTHR33353:SF17">
    <property type="entry name" value="ENDO-BETA-1,4-GLUCANASE D"/>
    <property type="match status" value="1"/>
</dbReference>
<dbReference type="AlphaFoldDB" id="A0AAE0JYV5"/>
<evidence type="ECO:0000256" key="10">
    <source>
        <dbReference type="ARBA" id="ARBA00023157"/>
    </source>
</evidence>
<accession>A0AAE0JYV5</accession>
<keyword evidence="9" id="KW-0503">Monooxygenase</keyword>
<evidence type="ECO:0000256" key="3">
    <source>
        <dbReference type="ARBA" id="ARBA00022525"/>
    </source>
</evidence>
<evidence type="ECO:0000256" key="14">
    <source>
        <dbReference type="ARBA" id="ARBA00045077"/>
    </source>
</evidence>
<keyword evidence="3" id="KW-0964">Secreted</keyword>
<organism evidence="17 18">
    <name type="scientific">Podospora didyma</name>
    <dbReference type="NCBI Taxonomy" id="330526"/>
    <lineage>
        <taxon>Eukaryota</taxon>
        <taxon>Fungi</taxon>
        <taxon>Dikarya</taxon>
        <taxon>Ascomycota</taxon>
        <taxon>Pezizomycotina</taxon>
        <taxon>Sordariomycetes</taxon>
        <taxon>Sordariomycetidae</taxon>
        <taxon>Sordariales</taxon>
        <taxon>Podosporaceae</taxon>
        <taxon>Podospora</taxon>
    </lineage>
</organism>
<dbReference type="EMBL" id="JAULSW010000012">
    <property type="protein sequence ID" value="KAK3366562.1"/>
    <property type="molecule type" value="Genomic_DNA"/>
</dbReference>
<dbReference type="Pfam" id="PF03443">
    <property type="entry name" value="AA9"/>
    <property type="match status" value="1"/>
</dbReference>
<dbReference type="GO" id="GO:0030245">
    <property type="term" value="P:cellulose catabolic process"/>
    <property type="evidence" value="ECO:0007669"/>
    <property type="project" value="UniProtKB-KW"/>
</dbReference>
<evidence type="ECO:0000256" key="4">
    <source>
        <dbReference type="ARBA" id="ARBA00022723"/>
    </source>
</evidence>